<keyword evidence="2" id="KW-0238">DNA-binding</keyword>
<evidence type="ECO:0000313" key="6">
    <source>
        <dbReference type="Proteomes" id="UP000013940"/>
    </source>
</evidence>
<dbReference type="PANTHER" id="PTHR47894:SF1">
    <property type="entry name" value="HTH-TYPE TRANSCRIPTIONAL REGULATOR VQSM"/>
    <property type="match status" value="1"/>
</dbReference>
<dbReference type="InterPro" id="IPR018060">
    <property type="entry name" value="HTH_AraC"/>
</dbReference>
<dbReference type="KEGG" id="pprc:PFLCHA0_c40600"/>
<dbReference type="RefSeq" id="WP_015636355.1">
    <property type="nucleotide sequence ID" value="NC_021237.1"/>
</dbReference>
<dbReference type="Pfam" id="PF12833">
    <property type="entry name" value="HTH_18"/>
    <property type="match status" value="1"/>
</dbReference>
<dbReference type="InterPro" id="IPR009057">
    <property type="entry name" value="Homeodomain-like_sf"/>
</dbReference>
<reference evidence="6" key="1">
    <citation type="journal article" date="2014" name="Genome Announc.">
        <title>Full-genome sequence of the plant growth-promoting bacterium Pseudomonas protegens CHA0.</title>
        <authorList>
            <person name="Jousset A."/>
            <person name="Schuldes J."/>
            <person name="Keel C."/>
            <person name="Maurhofer M."/>
            <person name="Daniel R."/>
            <person name="Scheu S."/>
            <person name="Thuermer A."/>
        </authorList>
    </citation>
    <scope>NUCLEOTIDE SEQUENCE [LARGE SCALE GENOMIC DNA]</scope>
    <source>
        <strain evidence="6">DSM 19095 / LMG 27888 / CFBP 6595 / CHA0</strain>
    </source>
</reference>
<dbReference type="PROSITE" id="PS01124">
    <property type="entry name" value="HTH_ARAC_FAMILY_2"/>
    <property type="match status" value="1"/>
</dbReference>
<protein>
    <submittedName>
        <fullName evidence="5">HTH-type transcriptional regulator</fullName>
    </submittedName>
</protein>
<dbReference type="SMART" id="SM00342">
    <property type="entry name" value="HTH_ARAC"/>
    <property type="match status" value="1"/>
</dbReference>
<dbReference type="HOGENOM" id="CLU_047522_3_3_6"/>
<feature type="domain" description="HTH araC/xylS-type" evidence="4">
    <location>
        <begin position="235"/>
        <end position="337"/>
    </location>
</feature>
<name>A0A2C9EQ84_PSEPH</name>
<gene>
    <name evidence="5" type="ORF">PFLCHA0_c40600</name>
</gene>
<dbReference type="GO" id="GO:0005829">
    <property type="term" value="C:cytosol"/>
    <property type="evidence" value="ECO:0007669"/>
    <property type="project" value="TreeGrafter"/>
</dbReference>
<dbReference type="InterPro" id="IPR032687">
    <property type="entry name" value="AraC-type_N"/>
</dbReference>
<evidence type="ECO:0000259" key="4">
    <source>
        <dbReference type="PROSITE" id="PS01124"/>
    </source>
</evidence>
<evidence type="ECO:0000313" key="5">
    <source>
        <dbReference type="EMBL" id="AGL85824.1"/>
    </source>
</evidence>
<dbReference type="PRINTS" id="PR00032">
    <property type="entry name" value="HTHARAC"/>
</dbReference>
<evidence type="ECO:0000256" key="3">
    <source>
        <dbReference type="ARBA" id="ARBA00023163"/>
    </source>
</evidence>
<dbReference type="Gene3D" id="1.10.10.60">
    <property type="entry name" value="Homeodomain-like"/>
    <property type="match status" value="1"/>
</dbReference>
<dbReference type="eggNOG" id="COG2207">
    <property type="taxonomic scope" value="Bacteria"/>
</dbReference>
<evidence type="ECO:0000256" key="2">
    <source>
        <dbReference type="ARBA" id="ARBA00023125"/>
    </source>
</evidence>
<dbReference type="EMBL" id="CP003190">
    <property type="protein sequence ID" value="AGL85824.1"/>
    <property type="molecule type" value="Genomic_DNA"/>
</dbReference>
<organism evidence="5 6">
    <name type="scientific">Pseudomonas protegens (strain DSM 19095 / LMG 27888 / CFBP 6595 / CHA0)</name>
    <dbReference type="NCBI Taxonomy" id="1124983"/>
    <lineage>
        <taxon>Bacteria</taxon>
        <taxon>Pseudomonadati</taxon>
        <taxon>Pseudomonadota</taxon>
        <taxon>Gammaproteobacteria</taxon>
        <taxon>Pseudomonadales</taxon>
        <taxon>Pseudomonadaceae</taxon>
        <taxon>Pseudomonas</taxon>
    </lineage>
</organism>
<dbReference type="InterPro" id="IPR020449">
    <property type="entry name" value="Tscrpt_reg_AraC-type_HTH"/>
</dbReference>
<keyword evidence="1" id="KW-0805">Transcription regulation</keyword>
<dbReference type="GO" id="GO:0003700">
    <property type="term" value="F:DNA-binding transcription factor activity"/>
    <property type="evidence" value="ECO:0007669"/>
    <property type="project" value="InterPro"/>
</dbReference>
<dbReference type="Proteomes" id="UP000013940">
    <property type="component" value="Chromosome"/>
</dbReference>
<dbReference type="PANTHER" id="PTHR47894">
    <property type="entry name" value="HTH-TYPE TRANSCRIPTIONAL REGULATOR GADX"/>
    <property type="match status" value="1"/>
</dbReference>
<dbReference type="AlphaFoldDB" id="A0A2C9EQ84"/>
<dbReference type="GeneID" id="57477069"/>
<dbReference type="GO" id="GO:0000976">
    <property type="term" value="F:transcription cis-regulatory region binding"/>
    <property type="evidence" value="ECO:0007669"/>
    <property type="project" value="TreeGrafter"/>
</dbReference>
<dbReference type="SUPFAM" id="SSF46689">
    <property type="entry name" value="Homeodomain-like"/>
    <property type="match status" value="1"/>
</dbReference>
<accession>A0A2C9EQ84</accession>
<keyword evidence="3" id="KW-0804">Transcription</keyword>
<sequence length="340" mass="36941">MSTQSFTRGPSSALLLLGFGCEKGLAPARLLAGCGLSREQLQNPNSLLSAAQELRLASNLLALLGQPRGLGYAVGARYHFSTYGLFGYGLISSATPADAVALALRFLPLTYAFAEIGYRLEPGLGVLTFAEPRVADPLLAQFLLQRDMAAAATLMQEIVGADFRLLRFGRSVSPELEGDEPAQILGVPADYRADANTLAFDRRFLQRPLPQANPLTVAMCEQMCAQLLERRQAHHGVAALVRQHLDALPAASVPDLPAMARLLCTSVRTLKRRLQEEGTCYRQVLAGHRGARALELLGNPRLSLSQVAERLGFSDLSSFSQSFKRWFGVAPSVYRQERCG</sequence>
<evidence type="ECO:0000256" key="1">
    <source>
        <dbReference type="ARBA" id="ARBA00023015"/>
    </source>
</evidence>
<dbReference type="Pfam" id="PF12625">
    <property type="entry name" value="Arabinose_bd"/>
    <property type="match status" value="1"/>
</dbReference>
<proteinExistence type="predicted"/>